<reference evidence="2 3" key="1">
    <citation type="submission" date="2021-01" db="EMBL/GenBank/DDBJ databases">
        <title>Complete genome sequence of Erwinia rhapontici MAFF 311153.</title>
        <authorList>
            <person name="Morohoshi T."/>
            <person name="Someya N."/>
        </authorList>
    </citation>
    <scope>NUCLEOTIDE SEQUENCE [LARGE SCALE GENOMIC DNA]</scope>
    <source>
        <strain evidence="2 3">MAFF 311153</strain>
    </source>
</reference>
<dbReference type="PIRSF" id="PIRSF021320">
    <property type="entry name" value="DUF984"/>
    <property type="match status" value="1"/>
</dbReference>
<keyword evidence="3" id="KW-1185">Reference proteome</keyword>
<sequence>MSMIEQLTVKYPGAIAWAFGDTPEMADELAELVIKGKKTASCGSLSSFKNEEGSPTIGGYSIILNGRDEPVCVIRTISLRIVRFCDVAEDLAKKEGEGDLSLKYWRTEHKAFFSREGTYQEDMELVAEEFERVEVL</sequence>
<evidence type="ECO:0000259" key="1">
    <source>
        <dbReference type="SMART" id="SM01022"/>
    </source>
</evidence>
<dbReference type="Gene3D" id="3.10.400.10">
    <property type="entry name" value="Sulfate adenylyltransferase"/>
    <property type="match status" value="1"/>
</dbReference>
<protein>
    <submittedName>
        <fullName evidence="2">ASCH domain-containing protein</fullName>
    </submittedName>
</protein>
<name>A0ABM7MZ09_ERWRD</name>
<dbReference type="RefSeq" id="WP_212814057.1">
    <property type="nucleotide sequence ID" value="NZ_AP024329.1"/>
</dbReference>
<evidence type="ECO:0000313" key="2">
    <source>
        <dbReference type="EMBL" id="BCQ34386.1"/>
    </source>
</evidence>
<organism evidence="2 3">
    <name type="scientific">Erwinia rhapontici</name>
    <name type="common">Pectobacterium rhapontici</name>
    <dbReference type="NCBI Taxonomy" id="55212"/>
    <lineage>
        <taxon>Bacteria</taxon>
        <taxon>Pseudomonadati</taxon>
        <taxon>Pseudomonadota</taxon>
        <taxon>Gammaproteobacteria</taxon>
        <taxon>Enterobacterales</taxon>
        <taxon>Erwiniaceae</taxon>
        <taxon>Erwinia</taxon>
    </lineage>
</organism>
<dbReference type="CDD" id="cd06553">
    <property type="entry name" value="ASCH_Ef3133_like"/>
    <property type="match status" value="1"/>
</dbReference>
<proteinExistence type="predicted"/>
<dbReference type="SUPFAM" id="SSF88697">
    <property type="entry name" value="PUA domain-like"/>
    <property type="match status" value="1"/>
</dbReference>
<dbReference type="InterPro" id="IPR007374">
    <property type="entry name" value="ASCH_domain"/>
</dbReference>
<dbReference type="PANTHER" id="PTHR39203">
    <property type="entry name" value="CYTOPLASMIC PROTEIN-RELATED"/>
    <property type="match status" value="1"/>
</dbReference>
<dbReference type="SMART" id="SM01022">
    <property type="entry name" value="ASCH"/>
    <property type="match status" value="1"/>
</dbReference>
<evidence type="ECO:0000313" key="3">
    <source>
        <dbReference type="Proteomes" id="UP000677515"/>
    </source>
</evidence>
<dbReference type="Pfam" id="PF04266">
    <property type="entry name" value="ASCH"/>
    <property type="match status" value="1"/>
</dbReference>
<feature type="domain" description="ASCH" evidence="1">
    <location>
        <begin position="17"/>
        <end position="134"/>
    </location>
</feature>
<gene>
    <name evidence="2" type="ORF">ERHA53_17290</name>
</gene>
<dbReference type="Proteomes" id="UP000677515">
    <property type="component" value="Chromosome"/>
</dbReference>
<dbReference type="InterPro" id="IPR009326">
    <property type="entry name" value="DUF984"/>
</dbReference>
<dbReference type="EMBL" id="AP024329">
    <property type="protein sequence ID" value="BCQ34386.1"/>
    <property type="molecule type" value="Genomic_DNA"/>
</dbReference>
<dbReference type="InterPro" id="IPR015947">
    <property type="entry name" value="PUA-like_sf"/>
</dbReference>
<dbReference type="PANTHER" id="PTHR39203:SF1">
    <property type="entry name" value="CYTOPLASMIC PROTEIN"/>
    <property type="match status" value="1"/>
</dbReference>
<accession>A0ABM7MZ09</accession>